<feature type="domain" description="DUF4220" evidence="2">
    <location>
        <begin position="2"/>
        <end position="244"/>
    </location>
</feature>
<dbReference type="Proteomes" id="UP000008022">
    <property type="component" value="Unassembled WGS sequence"/>
</dbReference>
<name>A0A0E0P552_ORYRU</name>
<reference evidence="4" key="1">
    <citation type="submission" date="2013-06" db="EMBL/GenBank/DDBJ databases">
        <authorList>
            <person name="Zhao Q."/>
        </authorList>
    </citation>
    <scope>NUCLEOTIDE SEQUENCE</scope>
    <source>
        <strain evidence="4">cv. W1943</strain>
    </source>
</reference>
<dbReference type="HOGENOM" id="CLU_009180_5_4_1"/>
<reference evidence="3" key="2">
    <citation type="submission" date="2015-06" db="UniProtKB">
        <authorList>
            <consortium name="EnsemblPlants"/>
        </authorList>
    </citation>
    <scope>IDENTIFICATION</scope>
</reference>
<sequence>MLMFAIGVLKYGERTWALKYANLSSIRSSVNVVETPPERRLRYYYPPSSLPRRDGEDADEEELLLVAHSHFHICKRAMADSSVEVDSGDYDSKIFSYGWKEMCRVVEMELSLMYDILYTKAAVMHTWFGFAIRVVSPLAVAAALGLFRLEDDLGSYRQIDVDITYALLVAAFVLETTSLCRAIGSTWIAALLQTTRWAWLRHEALCTGRWSRLRRAVASLRRLVHRDGHRYWSGTMGQFNVLHFCTRDGAAERLGAAAEKAGLGSWWNRHVNAGSIVISDEVKELVFGHIQNMLRGVDSMSTRDLDAIRTTRGQRALRRHGLDGDLAASLGEEFHQGILTWHVATDIYLASATTEHPNGWMIRQVFEWTSFLFIQINLIPMHICSMVPSLFSNTLSNIRCRGWWWHYYRMQELERQKSQLENQNWQLEQQNSGLSSEKRDLESRVRRLGYENTNLLDEKMRVAHESLRKVSALEYRVLELEHQNTKLSSELVKQRENTRKAGQLFMNAADTYQQVAEKQIRTKEEELANTRKAGLLLMNAADTYQEVARKQIKAKVEDLEDVRKAVLVVMNAADTYQLEAEKKIKDKVEELRKAEMDARAASLESGLKTASLESGLKTALGEESGIGG</sequence>
<dbReference type="AlphaFoldDB" id="A0A0E0P552"/>
<keyword evidence="4" id="KW-1185">Reference proteome</keyword>
<evidence type="ECO:0000313" key="4">
    <source>
        <dbReference type="Proteomes" id="UP000008022"/>
    </source>
</evidence>
<dbReference type="Pfam" id="PF13968">
    <property type="entry name" value="DUF4220"/>
    <property type="match status" value="1"/>
</dbReference>
<dbReference type="EnsemblPlants" id="ORUFI04G02580.1">
    <property type="protein sequence ID" value="ORUFI04G02580.1"/>
    <property type="gene ID" value="ORUFI04G02580"/>
</dbReference>
<organism evidence="3 4">
    <name type="scientific">Oryza rufipogon</name>
    <name type="common">Brownbeard rice</name>
    <name type="synonym">Asian wild rice</name>
    <dbReference type="NCBI Taxonomy" id="4529"/>
    <lineage>
        <taxon>Eukaryota</taxon>
        <taxon>Viridiplantae</taxon>
        <taxon>Streptophyta</taxon>
        <taxon>Embryophyta</taxon>
        <taxon>Tracheophyta</taxon>
        <taxon>Spermatophyta</taxon>
        <taxon>Magnoliopsida</taxon>
        <taxon>Liliopsida</taxon>
        <taxon>Poales</taxon>
        <taxon>Poaceae</taxon>
        <taxon>BOP clade</taxon>
        <taxon>Oryzoideae</taxon>
        <taxon>Oryzeae</taxon>
        <taxon>Oryzinae</taxon>
        <taxon>Oryza</taxon>
    </lineage>
</organism>
<evidence type="ECO:0000313" key="3">
    <source>
        <dbReference type="EnsemblPlants" id="ORUFI04G02580.1"/>
    </source>
</evidence>
<accession>A0A0E0P552</accession>
<dbReference type="PANTHER" id="PTHR31325">
    <property type="entry name" value="OS01G0798800 PROTEIN-RELATED"/>
    <property type="match status" value="1"/>
</dbReference>
<protein>
    <recommendedName>
        <fullName evidence="2">DUF4220 domain-containing protein</fullName>
    </recommendedName>
</protein>
<feature type="coiled-coil region" evidence="1">
    <location>
        <begin position="577"/>
        <end position="604"/>
    </location>
</feature>
<evidence type="ECO:0000256" key="1">
    <source>
        <dbReference type="SAM" id="Coils"/>
    </source>
</evidence>
<dbReference type="Gramene" id="ORUFI04G02580.1">
    <property type="protein sequence ID" value="ORUFI04G02580.1"/>
    <property type="gene ID" value="ORUFI04G02580"/>
</dbReference>
<proteinExistence type="predicted"/>
<evidence type="ECO:0000259" key="2">
    <source>
        <dbReference type="Pfam" id="PF13968"/>
    </source>
</evidence>
<keyword evidence="1" id="KW-0175">Coiled coil</keyword>
<dbReference type="STRING" id="4529.A0A0E0P552"/>
<feature type="coiled-coil region" evidence="1">
    <location>
        <begin position="477"/>
        <end position="533"/>
    </location>
</feature>
<dbReference type="InterPro" id="IPR025315">
    <property type="entry name" value="DUF4220"/>
</dbReference>
<feature type="coiled-coil region" evidence="1">
    <location>
        <begin position="410"/>
        <end position="444"/>
    </location>
</feature>